<evidence type="ECO:0000313" key="3">
    <source>
        <dbReference type="Proteomes" id="UP000324143"/>
    </source>
</evidence>
<reference evidence="2" key="1">
    <citation type="submission" date="2019-08" db="EMBL/GenBank/DDBJ databases">
        <title>Genomic characterization of a novel candidate phylum (ARYD3) from a high temperature, high salinity tertiary oil reservoir in north central Oklahoma, USA.</title>
        <authorList>
            <person name="Youssef N.H."/>
            <person name="Yadav A."/>
            <person name="Elshahed M.S."/>
        </authorList>
    </citation>
    <scope>NUCLEOTIDE SEQUENCE [LARGE SCALE GENOMIC DNA]</scope>
    <source>
        <strain evidence="2">ARYD3</strain>
    </source>
</reference>
<keyword evidence="1" id="KW-0812">Transmembrane</keyword>
<dbReference type="EMBL" id="VSIX01000024">
    <property type="protein sequence ID" value="TYB31888.1"/>
    <property type="molecule type" value="Genomic_DNA"/>
</dbReference>
<feature type="transmembrane region" description="Helical" evidence="1">
    <location>
        <begin position="238"/>
        <end position="260"/>
    </location>
</feature>
<keyword evidence="3" id="KW-1185">Reference proteome</keyword>
<keyword evidence="1" id="KW-1133">Transmembrane helix</keyword>
<keyword evidence="1" id="KW-0472">Membrane</keyword>
<comment type="caution">
    <text evidence="2">The sequence shown here is derived from an EMBL/GenBank/DDBJ whole genome shotgun (WGS) entry which is preliminary data.</text>
</comment>
<protein>
    <submittedName>
        <fullName evidence="2">Uncharacterized protein</fullName>
    </submittedName>
</protein>
<organism evidence="2 3">
    <name type="scientific">Candidatus Mcinerneyibacterium aminivorans</name>
    <dbReference type="NCBI Taxonomy" id="2703815"/>
    <lineage>
        <taxon>Bacteria</taxon>
        <taxon>Candidatus Macinerneyibacteriota</taxon>
        <taxon>Candidatus Mcinerneyibacteria</taxon>
        <taxon>Candidatus Mcinerneyibacteriales</taxon>
        <taxon>Candidatus Mcinerneyibacteriaceae</taxon>
        <taxon>Candidatus Mcinerneyibacterium</taxon>
    </lineage>
</organism>
<proteinExistence type="predicted"/>
<feature type="transmembrane region" description="Helical" evidence="1">
    <location>
        <begin position="207"/>
        <end position="226"/>
    </location>
</feature>
<dbReference type="Proteomes" id="UP000324143">
    <property type="component" value="Unassembled WGS sequence"/>
</dbReference>
<dbReference type="AlphaFoldDB" id="A0A5D0MKZ2"/>
<accession>A0A5D0MKZ2</accession>
<name>A0A5D0MKZ2_9BACT</name>
<evidence type="ECO:0000313" key="2">
    <source>
        <dbReference type="EMBL" id="TYB31888.1"/>
    </source>
</evidence>
<evidence type="ECO:0000256" key="1">
    <source>
        <dbReference type="SAM" id="Phobius"/>
    </source>
</evidence>
<gene>
    <name evidence="2" type="ORF">FXF47_01815</name>
</gene>
<sequence>MRKFFIIILLIIFILSNTWAVSKVDFLSLNTKEDVSEKYMEKSDKTYTLLFTKDRAVHIGKVLQDNEKGIEFENLLGEIVTINEDNVKYIKENVKQKEVPHNLKYEYAKLYHLKLPVAFFNKEEIDFLLTKEDDIIIGKLVNNKNYYKIVDLNNKIYKFDKNEIKNSYKFSGMAKYILFSKLSSEGEIENILNESKKTKGNYFLSRATSPLILSLILIPFGLYFSMGTSSLTSNSGSYGNVGVLLSLVVVPLIGLIIFLFKYSLNRKKINNYSENHRELIKFLKSGEIKKISSDIDLNLKFHGINKNELSIGIGINF</sequence>